<dbReference type="EMBL" id="BAAALF010000035">
    <property type="protein sequence ID" value="GAA1234540.1"/>
    <property type="molecule type" value="Genomic_DNA"/>
</dbReference>
<evidence type="ECO:0000313" key="2">
    <source>
        <dbReference type="Proteomes" id="UP001500037"/>
    </source>
</evidence>
<name>A0ABN1W9H9_9ACTN</name>
<evidence type="ECO:0000313" key="1">
    <source>
        <dbReference type="EMBL" id="GAA1234540.1"/>
    </source>
</evidence>
<organism evidence="1 2">
    <name type="scientific">Kitasatospora nipponensis</name>
    <dbReference type="NCBI Taxonomy" id="258049"/>
    <lineage>
        <taxon>Bacteria</taxon>
        <taxon>Bacillati</taxon>
        <taxon>Actinomycetota</taxon>
        <taxon>Actinomycetes</taxon>
        <taxon>Kitasatosporales</taxon>
        <taxon>Streptomycetaceae</taxon>
        <taxon>Kitasatospora</taxon>
    </lineage>
</organism>
<gene>
    <name evidence="1" type="ORF">GCM10009665_25930</name>
</gene>
<comment type="caution">
    <text evidence="1">The sequence shown here is derived from an EMBL/GenBank/DDBJ whole genome shotgun (WGS) entry which is preliminary data.</text>
</comment>
<keyword evidence="2" id="KW-1185">Reference proteome</keyword>
<sequence length="109" mass="11922">MGRDYHFHCEHAGCSVTAEVYLGGTREVDVLVDGKEVSTLRVQGHGAQVRSLTAVLPTDPPRPVEIEVTLPGRISGEPASVLVRDGERFAMPGREVQHRSRPTEASWYG</sequence>
<accession>A0ABN1W9H9</accession>
<proteinExistence type="predicted"/>
<protein>
    <submittedName>
        <fullName evidence="1">Uncharacterized protein</fullName>
    </submittedName>
</protein>
<reference evidence="1 2" key="1">
    <citation type="journal article" date="2019" name="Int. J. Syst. Evol. Microbiol.">
        <title>The Global Catalogue of Microorganisms (GCM) 10K type strain sequencing project: providing services to taxonomists for standard genome sequencing and annotation.</title>
        <authorList>
            <consortium name="The Broad Institute Genomics Platform"/>
            <consortium name="The Broad Institute Genome Sequencing Center for Infectious Disease"/>
            <person name="Wu L."/>
            <person name="Ma J."/>
        </authorList>
    </citation>
    <scope>NUCLEOTIDE SEQUENCE [LARGE SCALE GENOMIC DNA]</scope>
    <source>
        <strain evidence="1 2">JCM 13004</strain>
    </source>
</reference>
<dbReference type="RefSeq" id="WP_344441589.1">
    <property type="nucleotide sequence ID" value="NZ_BAAALF010000035.1"/>
</dbReference>
<dbReference type="Proteomes" id="UP001500037">
    <property type="component" value="Unassembled WGS sequence"/>
</dbReference>